<keyword evidence="4" id="KW-0309">Germination</keyword>
<evidence type="ECO:0000313" key="10">
    <source>
        <dbReference type="Proteomes" id="UP000432715"/>
    </source>
</evidence>
<feature type="transmembrane region" description="Helical" evidence="8">
    <location>
        <begin position="12"/>
        <end position="33"/>
    </location>
</feature>
<keyword evidence="10" id="KW-1185">Reference proteome</keyword>
<dbReference type="InterPro" id="IPR004761">
    <property type="entry name" value="Spore_GerAB"/>
</dbReference>
<organism evidence="9 10">
    <name type="scientific">Alkaliphilus pronyensis</name>
    <dbReference type="NCBI Taxonomy" id="1482732"/>
    <lineage>
        <taxon>Bacteria</taxon>
        <taxon>Bacillati</taxon>
        <taxon>Bacillota</taxon>
        <taxon>Clostridia</taxon>
        <taxon>Peptostreptococcales</taxon>
        <taxon>Natronincolaceae</taxon>
        <taxon>Alkaliphilus</taxon>
    </lineage>
</organism>
<feature type="transmembrane region" description="Helical" evidence="8">
    <location>
        <begin position="334"/>
        <end position="353"/>
    </location>
</feature>
<feature type="transmembrane region" description="Helical" evidence="8">
    <location>
        <begin position="39"/>
        <end position="60"/>
    </location>
</feature>
<dbReference type="Proteomes" id="UP000432715">
    <property type="component" value="Unassembled WGS sequence"/>
</dbReference>
<evidence type="ECO:0000256" key="6">
    <source>
        <dbReference type="ARBA" id="ARBA00022989"/>
    </source>
</evidence>
<feature type="transmembrane region" description="Helical" evidence="8">
    <location>
        <begin position="304"/>
        <end position="322"/>
    </location>
</feature>
<accession>A0A6I0F8L9</accession>
<proteinExistence type="inferred from homology"/>
<evidence type="ECO:0000256" key="3">
    <source>
        <dbReference type="ARBA" id="ARBA00022448"/>
    </source>
</evidence>
<dbReference type="PANTHER" id="PTHR34975:SF2">
    <property type="entry name" value="SPORE GERMINATION PROTEIN A2"/>
    <property type="match status" value="1"/>
</dbReference>
<feature type="transmembrane region" description="Helical" evidence="8">
    <location>
        <begin position="80"/>
        <end position="104"/>
    </location>
</feature>
<feature type="transmembrane region" description="Helical" evidence="8">
    <location>
        <begin position="215"/>
        <end position="237"/>
    </location>
</feature>
<dbReference type="Pfam" id="PF03845">
    <property type="entry name" value="Spore_permease"/>
    <property type="match status" value="1"/>
</dbReference>
<evidence type="ECO:0000313" key="9">
    <source>
        <dbReference type="EMBL" id="KAB3534853.1"/>
    </source>
</evidence>
<gene>
    <name evidence="9" type="ORF">F8154_07650</name>
</gene>
<comment type="similarity">
    <text evidence="2">Belongs to the amino acid-polyamine-organocation (APC) superfamily. Spore germination protein (SGP) (TC 2.A.3.9) family.</text>
</comment>
<dbReference type="GO" id="GO:0009847">
    <property type="term" value="P:spore germination"/>
    <property type="evidence" value="ECO:0007669"/>
    <property type="project" value="InterPro"/>
</dbReference>
<comment type="subcellular location">
    <subcellularLocation>
        <location evidence="1">Membrane</location>
        <topology evidence="1">Multi-pass membrane protein</topology>
    </subcellularLocation>
</comment>
<feature type="transmembrane region" description="Helical" evidence="8">
    <location>
        <begin position="146"/>
        <end position="163"/>
    </location>
</feature>
<feature type="transmembrane region" description="Helical" evidence="8">
    <location>
        <begin position="116"/>
        <end position="134"/>
    </location>
</feature>
<evidence type="ECO:0000256" key="5">
    <source>
        <dbReference type="ARBA" id="ARBA00022692"/>
    </source>
</evidence>
<keyword evidence="6 8" id="KW-1133">Transmembrane helix</keyword>
<dbReference type="EMBL" id="WBZC01000024">
    <property type="protein sequence ID" value="KAB3534853.1"/>
    <property type="molecule type" value="Genomic_DNA"/>
</dbReference>
<evidence type="ECO:0000256" key="4">
    <source>
        <dbReference type="ARBA" id="ARBA00022544"/>
    </source>
</evidence>
<evidence type="ECO:0000256" key="2">
    <source>
        <dbReference type="ARBA" id="ARBA00007998"/>
    </source>
</evidence>
<protein>
    <submittedName>
        <fullName evidence="9">GerAB/ArcD/ProY family transporter</fullName>
    </submittedName>
</protein>
<evidence type="ECO:0000256" key="8">
    <source>
        <dbReference type="SAM" id="Phobius"/>
    </source>
</evidence>
<feature type="transmembrane region" description="Helical" evidence="8">
    <location>
        <begin position="267"/>
        <end position="292"/>
    </location>
</feature>
<dbReference type="AlphaFoldDB" id="A0A6I0F8L9"/>
<evidence type="ECO:0000256" key="1">
    <source>
        <dbReference type="ARBA" id="ARBA00004141"/>
    </source>
</evidence>
<dbReference type="PANTHER" id="PTHR34975">
    <property type="entry name" value="SPORE GERMINATION PROTEIN A2"/>
    <property type="match status" value="1"/>
</dbReference>
<keyword evidence="5 8" id="KW-0812">Transmembrane</keyword>
<name>A0A6I0F8L9_9FIRM</name>
<keyword evidence="3" id="KW-0813">Transport</keyword>
<dbReference type="NCBIfam" id="TIGR00912">
    <property type="entry name" value="2A0309"/>
    <property type="match status" value="1"/>
</dbReference>
<comment type="caution">
    <text evidence="9">The sequence shown here is derived from an EMBL/GenBank/DDBJ whole genome shotgun (WGS) entry which is preliminary data.</text>
</comment>
<dbReference type="RefSeq" id="WP_151861023.1">
    <property type="nucleotide sequence ID" value="NZ_WBZC01000024.1"/>
</dbReference>
<dbReference type="GO" id="GO:0016020">
    <property type="term" value="C:membrane"/>
    <property type="evidence" value="ECO:0007669"/>
    <property type="project" value="UniProtKB-SubCell"/>
</dbReference>
<feature type="transmembrane region" description="Helical" evidence="8">
    <location>
        <begin position="183"/>
        <end position="203"/>
    </location>
</feature>
<dbReference type="OrthoDB" id="1891864at2"/>
<sequence>MRKEVIDGGQLISIMFWTIMGTAVLTLPVLIGRHAPRDAWIAAVIFIIGGLGLSLVIGALAKKFPEKDFVSCVENVFGIWIGKILIAIFFIWLLHTTSFVIWQISTFTKISLLPRTPLLIVVLIIIIPSVYAVHNGIESVARSGQFIFLITFGTLFVLFLMNMPEVNIENLQPVFDDGFNNIIRSSLAPLAWAGEIMFILFLVPNVKQQKKITQYSMITIILIGIGGIINEFFYTAVFGPLRQHLISPFYTLVRYISPSDFIGRYDVLFVSVNLAGNFVKLSVFMYILIFSFSKLFKKQNHRPFVLPVTIALIILTLISVEGSPQLTNFLDNVFPFYTLPILYGLPSVTLLVAKLRKLK</sequence>
<reference evidence="9 10" key="1">
    <citation type="submission" date="2019-10" db="EMBL/GenBank/DDBJ databases">
        <title>Alkaliphilus serpentinus sp. nov. and Alkaliphilus pronyensis sp. nov., two novel anaerobic alkaliphilic species isolated from the serpentinized-hosted hydrothermal field of the Prony Bay (New Caledonia).</title>
        <authorList>
            <person name="Postec A."/>
        </authorList>
    </citation>
    <scope>NUCLEOTIDE SEQUENCE [LARGE SCALE GENOMIC DNA]</scope>
    <source>
        <strain evidence="9 10">LacV</strain>
    </source>
</reference>
<evidence type="ECO:0000256" key="7">
    <source>
        <dbReference type="ARBA" id="ARBA00023136"/>
    </source>
</evidence>
<keyword evidence="7 8" id="KW-0472">Membrane</keyword>